<accession>A0A4Q5LGM1</accession>
<sequence length="65" mass="7406">MQPSSPAAADTHLSRKHRALVALYTLDAGHLSREEILRLNNVSEADLAEHEEEWLRLRCRNPSMV</sequence>
<keyword evidence="2" id="KW-1185">Reference proteome</keyword>
<protein>
    <submittedName>
        <fullName evidence="1">Uncharacterized protein</fullName>
    </submittedName>
</protein>
<gene>
    <name evidence="1" type="ORF">EWM57_03000</name>
</gene>
<dbReference type="Proteomes" id="UP000294155">
    <property type="component" value="Unassembled WGS sequence"/>
</dbReference>
<comment type="caution">
    <text evidence="1">The sequence shown here is derived from an EMBL/GenBank/DDBJ whole genome shotgun (WGS) entry which is preliminary data.</text>
</comment>
<dbReference type="AlphaFoldDB" id="A0A4Q5LGM1"/>
<organism evidence="1 2">
    <name type="scientific">Hymenobacter persicinus</name>
    <dbReference type="NCBI Taxonomy" id="2025506"/>
    <lineage>
        <taxon>Bacteria</taxon>
        <taxon>Pseudomonadati</taxon>
        <taxon>Bacteroidota</taxon>
        <taxon>Cytophagia</taxon>
        <taxon>Cytophagales</taxon>
        <taxon>Hymenobacteraceae</taxon>
        <taxon>Hymenobacter</taxon>
    </lineage>
</organism>
<reference evidence="1 2" key="1">
    <citation type="submission" date="2019-02" db="EMBL/GenBank/DDBJ databases">
        <title>Bacterial novel species isolated from soil.</title>
        <authorList>
            <person name="Jung H.-Y."/>
        </authorList>
    </citation>
    <scope>NUCLEOTIDE SEQUENCE [LARGE SCALE GENOMIC DNA]</scope>
    <source>
        <strain evidence="1 2">1-3-3-3</strain>
    </source>
</reference>
<dbReference type="EMBL" id="SEWE01000004">
    <property type="protein sequence ID" value="RYU83271.1"/>
    <property type="molecule type" value="Genomic_DNA"/>
</dbReference>
<evidence type="ECO:0000313" key="1">
    <source>
        <dbReference type="EMBL" id="RYU83271.1"/>
    </source>
</evidence>
<evidence type="ECO:0000313" key="2">
    <source>
        <dbReference type="Proteomes" id="UP000294155"/>
    </source>
</evidence>
<proteinExistence type="predicted"/>
<name>A0A4Q5LGM1_9BACT</name>
<dbReference type="RefSeq" id="WP_165370391.1">
    <property type="nucleotide sequence ID" value="NZ_SEWE01000004.1"/>
</dbReference>